<name>A0A8S5Q0I6_9CAUD</name>
<dbReference type="SUPFAM" id="SSF56300">
    <property type="entry name" value="Metallo-dependent phosphatases"/>
    <property type="match status" value="1"/>
</dbReference>
<accession>A0A8S5Q0I6</accession>
<evidence type="ECO:0000313" key="2">
    <source>
        <dbReference type="EMBL" id="DAE12259.1"/>
    </source>
</evidence>
<sequence>MKNDFDLIIKKTYISKDVTIYPISDVHLGSLEHNRNEWIGFVKELEKDDNAYIILGGDLINNSTRSSVGNIFDETMRPREQKRLMVECLRPIKDKIIACVSGNHERRSIKDADDDPTYDIMAKLDLEDIYRPNIAFVKFQIGQRSQSNKAINTYTICVTHGAGGGIYTGAAVNRNERFGNIIEGLDCLIVGHTHKGTISKPQKIVIDSYNNLVTMKPFTVVSMASWMSYGGYAAQKMLLPSDHARAEQPQKIILSSEYNKKKITTIW</sequence>
<dbReference type="InterPro" id="IPR004843">
    <property type="entry name" value="Calcineurin-like_PHP"/>
</dbReference>
<evidence type="ECO:0000259" key="1">
    <source>
        <dbReference type="Pfam" id="PF00149"/>
    </source>
</evidence>
<dbReference type="Gene3D" id="3.60.21.10">
    <property type="match status" value="1"/>
</dbReference>
<dbReference type="GO" id="GO:0016787">
    <property type="term" value="F:hydrolase activity"/>
    <property type="evidence" value="ECO:0007669"/>
    <property type="project" value="InterPro"/>
</dbReference>
<dbReference type="InterPro" id="IPR029052">
    <property type="entry name" value="Metallo-depent_PP-like"/>
</dbReference>
<feature type="domain" description="Calcineurin-like phosphoesterase" evidence="1">
    <location>
        <begin position="20"/>
        <end position="195"/>
    </location>
</feature>
<reference evidence="2" key="1">
    <citation type="journal article" date="2021" name="Proc. Natl. Acad. Sci. U.S.A.">
        <title>A Catalog of Tens of Thousands of Viruses from Human Metagenomes Reveals Hidden Associations with Chronic Diseases.</title>
        <authorList>
            <person name="Tisza M.J."/>
            <person name="Buck C.B."/>
        </authorList>
    </citation>
    <scope>NUCLEOTIDE SEQUENCE</scope>
    <source>
        <strain evidence="2">CtMgg26</strain>
    </source>
</reference>
<protein>
    <submittedName>
        <fullName evidence="2">Metallophosphatase domain protein</fullName>
    </submittedName>
</protein>
<dbReference type="EMBL" id="BK015546">
    <property type="protein sequence ID" value="DAE12259.1"/>
    <property type="molecule type" value="Genomic_DNA"/>
</dbReference>
<proteinExistence type="predicted"/>
<dbReference type="Pfam" id="PF00149">
    <property type="entry name" value="Metallophos"/>
    <property type="match status" value="1"/>
</dbReference>
<organism evidence="2">
    <name type="scientific">Siphoviridae sp. ctMgg26</name>
    <dbReference type="NCBI Taxonomy" id="2825462"/>
    <lineage>
        <taxon>Viruses</taxon>
        <taxon>Duplodnaviria</taxon>
        <taxon>Heunggongvirae</taxon>
        <taxon>Uroviricota</taxon>
        <taxon>Caudoviricetes</taxon>
    </lineage>
</organism>